<dbReference type="Proteomes" id="UP001178507">
    <property type="component" value="Unassembled WGS sequence"/>
</dbReference>
<proteinExistence type="predicted"/>
<evidence type="ECO:0000313" key="2">
    <source>
        <dbReference type="EMBL" id="CAJ1393271.1"/>
    </source>
</evidence>
<reference evidence="2" key="1">
    <citation type="submission" date="2023-08" db="EMBL/GenBank/DDBJ databases">
        <authorList>
            <person name="Chen Y."/>
            <person name="Shah S."/>
            <person name="Dougan E. K."/>
            <person name="Thang M."/>
            <person name="Chan C."/>
        </authorList>
    </citation>
    <scope>NUCLEOTIDE SEQUENCE</scope>
</reference>
<sequence>MALAVARQAGYRDSSRSPRQKGIEEDDETSGPDGLPGPKPGFTAQMRLQRDFLAQFARPEPPPSTQRSAVLREAAAGLPVDAAEVLLLRPGPGPATPWASAGLPASLACVAATLRLFARLMPGSVPESACDDFCRAAAKTAVTRSPELMELAGRCGLRAQALASPVEALQDMVKNNLCTCCVLLESYVGVQEDPATGEEMEDEVGFHCLLVVGGDLLGPTYVTFDPWGCRAGEVSFVSDHAMNSSSPIGFVQLMAPFDAGCGSA</sequence>
<accession>A0AA36IUQ8</accession>
<evidence type="ECO:0000256" key="1">
    <source>
        <dbReference type="SAM" id="MobiDB-lite"/>
    </source>
</evidence>
<protein>
    <submittedName>
        <fullName evidence="2">Uncharacterized protein</fullName>
    </submittedName>
</protein>
<evidence type="ECO:0000313" key="3">
    <source>
        <dbReference type="Proteomes" id="UP001178507"/>
    </source>
</evidence>
<organism evidence="2 3">
    <name type="scientific">Effrenium voratum</name>
    <dbReference type="NCBI Taxonomy" id="2562239"/>
    <lineage>
        <taxon>Eukaryota</taxon>
        <taxon>Sar</taxon>
        <taxon>Alveolata</taxon>
        <taxon>Dinophyceae</taxon>
        <taxon>Suessiales</taxon>
        <taxon>Symbiodiniaceae</taxon>
        <taxon>Effrenium</taxon>
    </lineage>
</organism>
<gene>
    <name evidence="2" type="ORF">EVOR1521_LOCUS18171</name>
</gene>
<keyword evidence="3" id="KW-1185">Reference proteome</keyword>
<name>A0AA36IUQ8_9DINO</name>
<comment type="caution">
    <text evidence="2">The sequence shown here is derived from an EMBL/GenBank/DDBJ whole genome shotgun (WGS) entry which is preliminary data.</text>
</comment>
<dbReference type="EMBL" id="CAUJNA010002513">
    <property type="protein sequence ID" value="CAJ1393271.1"/>
    <property type="molecule type" value="Genomic_DNA"/>
</dbReference>
<dbReference type="AlphaFoldDB" id="A0AA36IUQ8"/>
<feature type="region of interest" description="Disordered" evidence="1">
    <location>
        <begin position="1"/>
        <end position="43"/>
    </location>
</feature>